<evidence type="ECO:0000313" key="2">
    <source>
        <dbReference type="Proteomes" id="UP000003163"/>
    </source>
</evidence>
<dbReference type="EMBL" id="AFBI03000010">
    <property type="protein sequence ID" value="EJW05045.1"/>
    <property type="molecule type" value="Genomic_DNA"/>
</dbReference>
<sequence length="119" mass="14220">MREFKKLKTFLNCKKTKNTTLLTLELLKFAKINVALQITSVKVAYVNHENSYKIIGGLFNNIFLKHNFVVLFAYYRLQKSKLIHNSFDILSKCIKITFLQFITDFRLYFNFRHNFRLSV</sequence>
<evidence type="ECO:0000313" key="1">
    <source>
        <dbReference type="EMBL" id="EJW05045.1"/>
    </source>
</evidence>
<organism evidence="1 2">
    <name type="scientific">Edhazardia aedis (strain USNM 41457)</name>
    <name type="common">Microsporidian parasite</name>
    <dbReference type="NCBI Taxonomy" id="1003232"/>
    <lineage>
        <taxon>Eukaryota</taxon>
        <taxon>Fungi</taxon>
        <taxon>Fungi incertae sedis</taxon>
        <taxon>Microsporidia</taxon>
        <taxon>Edhazardia</taxon>
    </lineage>
</organism>
<dbReference type="InParanoid" id="J9DR59"/>
<gene>
    <name evidence="1" type="ORF">EDEG_00826</name>
</gene>
<name>J9DR59_EDHAE</name>
<protein>
    <submittedName>
        <fullName evidence="1">Uncharacterized protein</fullName>
    </submittedName>
</protein>
<keyword evidence="2" id="KW-1185">Reference proteome</keyword>
<reference evidence="2" key="2">
    <citation type="submission" date="2015-07" db="EMBL/GenBank/DDBJ databases">
        <title>Contrasting host-pathogen interactions and genome evolution in two generalist and specialist microsporidian pathogens of mosquitoes.</title>
        <authorList>
            <consortium name="The Broad Institute Genomics Platform"/>
            <consortium name="The Broad Institute Genome Sequencing Center for Infectious Disease"/>
            <person name="Cuomo C.A."/>
            <person name="Sanscrainte N.D."/>
            <person name="Goldberg J.M."/>
            <person name="Heiman D."/>
            <person name="Young S."/>
            <person name="Zeng Q."/>
            <person name="Becnel J.J."/>
            <person name="Birren B.W."/>
        </authorList>
    </citation>
    <scope>NUCLEOTIDE SEQUENCE [LARGE SCALE GENOMIC DNA]</scope>
    <source>
        <strain evidence="2">USNM 41457</strain>
    </source>
</reference>
<dbReference type="AlphaFoldDB" id="J9DR59"/>
<dbReference type="HOGENOM" id="CLU_2061429_0_0_1"/>
<proteinExistence type="predicted"/>
<dbReference type="VEuPathDB" id="MicrosporidiaDB:EDEG_00826"/>
<comment type="caution">
    <text evidence="1">The sequence shown here is derived from an EMBL/GenBank/DDBJ whole genome shotgun (WGS) entry which is preliminary data.</text>
</comment>
<reference evidence="1 2" key="1">
    <citation type="submission" date="2011-08" db="EMBL/GenBank/DDBJ databases">
        <authorList>
            <person name="Liu Z.J."/>
            <person name="Shi F.L."/>
            <person name="Lu J.Q."/>
            <person name="Li M."/>
            <person name="Wang Z.L."/>
        </authorList>
    </citation>
    <scope>NUCLEOTIDE SEQUENCE [LARGE SCALE GENOMIC DNA]</scope>
    <source>
        <strain evidence="1 2">USNM 41457</strain>
    </source>
</reference>
<dbReference type="Proteomes" id="UP000003163">
    <property type="component" value="Unassembled WGS sequence"/>
</dbReference>
<accession>J9DR59</accession>